<proteinExistence type="predicted"/>
<name>A0A6A1Q4V3_BALPH</name>
<sequence>MAVNFVKESNWVTGARGGAEQRAGGRRASLGSVRALLKPGAWKLNQRQDISAWLAPWFPKALAESMVTLKIPIKVELAAGKTCR</sequence>
<comment type="caution">
    <text evidence="1">The sequence shown here is derived from an EMBL/GenBank/DDBJ whole genome shotgun (WGS) entry which is preliminary data.</text>
</comment>
<dbReference type="OrthoDB" id="15717at2759"/>
<dbReference type="AlphaFoldDB" id="A0A6A1Q4V3"/>
<dbReference type="EMBL" id="SGJD01000811">
    <property type="protein sequence ID" value="KAB0403412.1"/>
    <property type="molecule type" value="Genomic_DNA"/>
</dbReference>
<organism evidence="1 2">
    <name type="scientific">Balaenoptera physalus</name>
    <name type="common">Fin whale</name>
    <name type="synonym">Balaena physalus</name>
    <dbReference type="NCBI Taxonomy" id="9770"/>
    <lineage>
        <taxon>Eukaryota</taxon>
        <taxon>Metazoa</taxon>
        <taxon>Chordata</taxon>
        <taxon>Craniata</taxon>
        <taxon>Vertebrata</taxon>
        <taxon>Euteleostomi</taxon>
        <taxon>Mammalia</taxon>
        <taxon>Eutheria</taxon>
        <taxon>Laurasiatheria</taxon>
        <taxon>Artiodactyla</taxon>
        <taxon>Whippomorpha</taxon>
        <taxon>Cetacea</taxon>
        <taxon>Mysticeti</taxon>
        <taxon>Balaenopteridae</taxon>
        <taxon>Balaenoptera</taxon>
    </lineage>
</organism>
<protein>
    <submittedName>
        <fullName evidence="1">Uncharacterized protein</fullName>
    </submittedName>
</protein>
<keyword evidence="2" id="KW-1185">Reference proteome</keyword>
<accession>A0A6A1Q4V3</accession>
<reference evidence="1 2" key="1">
    <citation type="journal article" date="2019" name="PLoS ONE">
        <title>Genomic analyses reveal an absence of contemporary introgressive admixture between fin whales and blue whales, despite known hybrids.</title>
        <authorList>
            <person name="Westbury M.V."/>
            <person name="Petersen B."/>
            <person name="Lorenzen E.D."/>
        </authorList>
    </citation>
    <scope>NUCLEOTIDE SEQUENCE [LARGE SCALE GENOMIC DNA]</scope>
    <source>
        <strain evidence="1">FinWhale-01</strain>
    </source>
</reference>
<gene>
    <name evidence="1" type="ORF">E2I00_004435</name>
</gene>
<evidence type="ECO:0000313" key="1">
    <source>
        <dbReference type="EMBL" id="KAB0403412.1"/>
    </source>
</evidence>
<evidence type="ECO:0000313" key="2">
    <source>
        <dbReference type="Proteomes" id="UP000437017"/>
    </source>
</evidence>
<dbReference type="Proteomes" id="UP000437017">
    <property type="component" value="Unassembled WGS sequence"/>
</dbReference>